<dbReference type="GO" id="GO:0016853">
    <property type="term" value="F:isomerase activity"/>
    <property type="evidence" value="ECO:0007669"/>
    <property type="project" value="UniProtKB-KW"/>
</dbReference>
<dbReference type="PANTHER" id="PTHR13774:SF17">
    <property type="entry name" value="PHENAZINE BIOSYNTHESIS-LIKE DOMAIN-CONTAINING PROTEIN"/>
    <property type="match status" value="1"/>
</dbReference>
<organism evidence="4 5">
    <name type="scientific">Pseudocalidococcus azoricus BACA0444</name>
    <dbReference type="NCBI Taxonomy" id="2918990"/>
    <lineage>
        <taxon>Bacteria</taxon>
        <taxon>Bacillati</taxon>
        <taxon>Cyanobacteriota</taxon>
        <taxon>Cyanophyceae</taxon>
        <taxon>Acaryochloridales</taxon>
        <taxon>Thermosynechococcaceae</taxon>
        <taxon>Pseudocalidococcus</taxon>
        <taxon>Pseudocalidococcus azoricus</taxon>
    </lineage>
</organism>
<evidence type="ECO:0000256" key="2">
    <source>
        <dbReference type="ARBA" id="ARBA00023235"/>
    </source>
</evidence>
<dbReference type="PANTHER" id="PTHR13774">
    <property type="entry name" value="PHENAZINE BIOSYNTHESIS PROTEIN"/>
    <property type="match status" value="1"/>
</dbReference>
<protein>
    <submittedName>
        <fullName evidence="4">PhzF family phenazine biosynthesis protein</fullName>
    </submittedName>
</protein>
<evidence type="ECO:0000313" key="5">
    <source>
        <dbReference type="Proteomes" id="UP001268256"/>
    </source>
</evidence>
<dbReference type="InterPro" id="IPR003719">
    <property type="entry name" value="Phenazine_PhzF-like"/>
</dbReference>
<dbReference type="SUPFAM" id="SSF54506">
    <property type="entry name" value="Diaminopimelate epimerase-like"/>
    <property type="match status" value="1"/>
</dbReference>
<comment type="similarity">
    <text evidence="1">Belongs to the PhzF family.</text>
</comment>
<dbReference type="RefSeq" id="WP_322877685.1">
    <property type="nucleotide sequence ID" value="NZ_JAVMIP010000004.1"/>
</dbReference>
<name>A0AAE4FRV7_9CYAN</name>
<feature type="active site" evidence="3">
    <location>
        <position position="48"/>
    </location>
</feature>
<dbReference type="EMBL" id="JAVMIP010000004">
    <property type="protein sequence ID" value="MDS3860407.1"/>
    <property type="molecule type" value="Genomic_DNA"/>
</dbReference>
<dbReference type="GO" id="GO:0005737">
    <property type="term" value="C:cytoplasm"/>
    <property type="evidence" value="ECO:0007669"/>
    <property type="project" value="TreeGrafter"/>
</dbReference>
<evidence type="ECO:0000313" key="4">
    <source>
        <dbReference type="EMBL" id="MDS3860407.1"/>
    </source>
</evidence>
<dbReference type="AlphaFoldDB" id="A0AAE4FRV7"/>
<dbReference type="Gene3D" id="3.10.310.10">
    <property type="entry name" value="Diaminopimelate Epimerase, Chain A, domain 1"/>
    <property type="match status" value="2"/>
</dbReference>
<sequence length="267" mass="28983">MSAKIPLFQVNAFTDRPFSGNPAAVCLLHEDREPAWLQGVAAEMNLSETAFLLPQGQDFQLRWFTPTLEVDLCGHATLAAAHVLLNQNLVPADQPMTFHTRSGPLIARQVGNYLELDFPIQPIVPTELPELLIAGLGITGAKLKFLGKTPADYFIELDAETLRGLQPNFPTLAQVPGRGVIVTAKADVPEADFISRFFAPAAGIAEDPVTGSAHCSLYPYWSEKLDKKQLTGFQASGRGGWVKVRGEGERVVLGGQALLIWQGELVV</sequence>
<dbReference type="Proteomes" id="UP001268256">
    <property type="component" value="Unassembled WGS sequence"/>
</dbReference>
<proteinExistence type="inferred from homology"/>
<reference evidence="5" key="1">
    <citation type="submission" date="2023-07" db="EMBL/GenBank/DDBJ databases">
        <authorList>
            <person name="Luz R."/>
            <person name="Cordeiro R."/>
            <person name="Fonseca A."/>
            <person name="Goncalves V."/>
        </authorList>
    </citation>
    <scope>NUCLEOTIDE SEQUENCE [LARGE SCALE GENOMIC DNA]</scope>
    <source>
        <strain evidence="5">BACA0444</strain>
    </source>
</reference>
<accession>A0AAE4FRV7</accession>
<keyword evidence="5" id="KW-1185">Reference proteome</keyword>
<evidence type="ECO:0000256" key="1">
    <source>
        <dbReference type="ARBA" id="ARBA00008270"/>
    </source>
</evidence>
<dbReference type="NCBIfam" id="TIGR00654">
    <property type="entry name" value="PhzF_family"/>
    <property type="match status" value="1"/>
</dbReference>
<keyword evidence="2" id="KW-0413">Isomerase</keyword>
<evidence type="ECO:0000256" key="3">
    <source>
        <dbReference type="PIRSR" id="PIRSR016184-1"/>
    </source>
</evidence>
<dbReference type="PIRSF" id="PIRSF016184">
    <property type="entry name" value="PhzC_PhzF"/>
    <property type="match status" value="1"/>
</dbReference>
<comment type="caution">
    <text evidence="4">The sequence shown here is derived from an EMBL/GenBank/DDBJ whole genome shotgun (WGS) entry which is preliminary data.</text>
</comment>
<dbReference type="Pfam" id="PF02567">
    <property type="entry name" value="PhzC-PhzF"/>
    <property type="match status" value="1"/>
</dbReference>
<gene>
    <name evidence="4" type="ORF">RIF25_06250</name>
</gene>